<evidence type="ECO:0000313" key="4">
    <source>
        <dbReference type="Proteomes" id="UP000323824"/>
    </source>
</evidence>
<dbReference type="OrthoDB" id="9806704at2"/>
<sequence>MKKKNLISFLIPFFIVSLISLLGVYTSTVKDIDNKLYDTALNIKPLSKISGKFLDIQVDDKALELLKMYPLKRSTLADGMLILKEFGAESVLLDTQLVDPSTPGLNSTKFNELPDLFDQVKNNSLSISTQLIKAFASGSLGGEDDSLEVADEYIEELEWEYDDLFDDLKESTKQVALDYDEYISNIFKLMDNVYVTNDFELGKSIPKEFETYIEETQALKNIVIHSDPFEKRFGTNPAIQMVMESAKGSGFVETLLDGDGKTRRSHIILKKGDKYYPHLSFISYLDRVGNPEINVYKNKMVLKGVKDGDKEPFDLTIPLAFDGSMVIDWAGKEYKNTFNHINFYELYHHDTLMLALNNFITKILTDPTLSKLAGRDYNNVYTLFELSEDIKTSGDKSSIDDYRDYREQIVEISSDLIKGTAEKPSLNKEYRRQLTLFLDQYDVTDDEKGSLLKNADDIDNIYNTAKENLDNLIDFREKFKNKMKDSVVTFGYTATSTFDIGSNPFEKEYSNMGIYPTIFNNLLSRKFITLTPIWLSIIMAFIFALLATVIIKRNEAKTAIILGLLLFLIIISLYLGLFIATGIYIQVLIPALSFILVFIQKISGKLLSTSKDKAFIKNAFGQYLSEDVIKDIINDPSKLKLGGEEKEITAFFTDVKGFSTISEKLTPDELVSLLNEYLTAMSDIALEHKGTIDKYEGDAIIGFFGAPAPLPDHATKAVLAAIRMKQVEKKLNVSFKERGMTPSPVNTRIGINSGPCVVGNMGTPKKMDYTMMGSDVNIAARLEGVNKQYGTWILASERTMDKAEDIFLSRRLDRVRVVGINKPIRLYNPIAVKTEATESEITLVEKFEIALTSFEERNWKEAKNLFKDVLKIAPEDKPSIRYIQLCDKFIIKEPEQDWDGVFNLTSK</sequence>
<dbReference type="CDD" id="cd07302">
    <property type="entry name" value="CHD"/>
    <property type="match status" value="1"/>
</dbReference>
<dbReference type="InterPro" id="IPR029787">
    <property type="entry name" value="Nucleotide_cyclase"/>
</dbReference>
<evidence type="ECO:0000256" key="1">
    <source>
        <dbReference type="SAM" id="Phobius"/>
    </source>
</evidence>
<dbReference type="Gene3D" id="3.30.70.1230">
    <property type="entry name" value="Nucleotide cyclase"/>
    <property type="match status" value="1"/>
</dbReference>
<feature type="transmembrane region" description="Helical" evidence="1">
    <location>
        <begin position="533"/>
        <end position="551"/>
    </location>
</feature>
<dbReference type="GO" id="GO:0004016">
    <property type="term" value="F:adenylate cyclase activity"/>
    <property type="evidence" value="ECO:0007669"/>
    <property type="project" value="UniProtKB-ARBA"/>
</dbReference>
<dbReference type="EMBL" id="CP035807">
    <property type="protein sequence ID" value="QEN04476.1"/>
    <property type="molecule type" value="Genomic_DNA"/>
</dbReference>
<dbReference type="SMART" id="SM01080">
    <property type="entry name" value="CHASE2"/>
    <property type="match status" value="1"/>
</dbReference>
<dbReference type="InterPro" id="IPR050697">
    <property type="entry name" value="Adenylyl/Guanylyl_Cyclase_3/4"/>
</dbReference>
<reference evidence="3 4" key="2">
    <citation type="submission" date="2019-09" db="EMBL/GenBank/DDBJ databases">
        <title>Complete Genome Sequence and Methylome Analysis of free living Spirochaetas.</title>
        <authorList>
            <person name="Leshcheva N."/>
            <person name="Mikheeva N."/>
        </authorList>
    </citation>
    <scope>NUCLEOTIDE SEQUENCE [LARGE SCALE GENOMIC DNA]</scope>
    <source>
        <strain evidence="3 4">P</strain>
    </source>
</reference>
<dbReference type="Pfam" id="PF00211">
    <property type="entry name" value="Guanylate_cyc"/>
    <property type="match status" value="1"/>
</dbReference>
<dbReference type="SUPFAM" id="SSF55073">
    <property type="entry name" value="Nucleotide cyclase"/>
    <property type="match status" value="1"/>
</dbReference>
<keyword evidence="1" id="KW-0812">Transmembrane</keyword>
<dbReference type="InterPro" id="IPR007890">
    <property type="entry name" value="CHASE2"/>
</dbReference>
<evidence type="ECO:0000313" key="3">
    <source>
        <dbReference type="EMBL" id="QEN04476.1"/>
    </source>
</evidence>
<dbReference type="Proteomes" id="UP000323824">
    <property type="component" value="Chromosome"/>
</dbReference>
<dbReference type="PROSITE" id="PS50125">
    <property type="entry name" value="GUANYLATE_CYCLASE_2"/>
    <property type="match status" value="1"/>
</dbReference>
<organism evidence="3 4">
    <name type="scientific">Thiospirochaeta perfilievii</name>
    <dbReference type="NCBI Taxonomy" id="252967"/>
    <lineage>
        <taxon>Bacteria</taxon>
        <taxon>Pseudomonadati</taxon>
        <taxon>Spirochaetota</taxon>
        <taxon>Spirochaetia</taxon>
        <taxon>Spirochaetales</taxon>
        <taxon>Spirochaetaceae</taxon>
        <taxon>Thiospirochaeta</taxon>
    </lineage>
</organism>
<proteinExistence type="predicted"/>
<dbReference type="SMART" id="SM00044">
    <property type="entry name" value="CYCc"/>
    <property type="match status" value="1"/>
</dbReference>
<reference evidence="3 4" key="1">
    <citation type="submission" date="2019-02" db="EMBL/GenBank/DDBJ databases">
        <authorList>
            <person name="Fomenkov A."/>
            <person name="Dubinina G."/>
            <person name="Grabovich M."/>
            <person name="Vincze T."/>
            <person name="Roberts R.J."/>
        </authorList>
    </citation>
    <scope>NUCLEOTIDE SEQUENCE [LARGE SCALE GENOMIC DNA]</scope>
    <source>
        <strain evidence="3 4">P</strain>
    </source>
</reference>
<protein>
    <submittedName>
        <fullName evidence="3">CHASE2 domain-containing protein</fullName>
    </submittedName>
</protein>
<dbReference type="InterPro" id="IPR001054">
    <property type="entry name" value="A/G_cyclase"/>
</dbReference>
<dbReference type="PANTHER" id="PTHR43081">
    <property type="entry name" value="ADENYLATE CYCLASE, TERMINAL-DIFFERENTIATION SPECIFIC-RELATED"/>
    <property type="match status" value="1"/>
</dbReference>
<dbReference type="GO" id="GO:0006171">
    <property type="term" value="P:cAMP biosynthetic process"/>
    <property type="evidence" value="ECO:0007669"/>
    <property type="project" value="TreeGrafter"/>
</dbReference>
<dbReference type="KEGG" id="sper:EW093_07105"/>
<dbReference type="RefSeq" id="WP_149567723.1">
    <property type="nucleotide sequence ID" value="NZ_CP035807.1"/>
</dbReference>
<keyword evidence="4" id="KW-1185">Reference proteome</keyword>
<evidence type="ECO:0000259" key="2">
    <source>
        <dbReference type="PROSITE" id="PS50125"/>
    </source>
</evidence>
<keyword evidence="1" id="KW-1133">Transmembrane helix</keyword>
<keyword evidence="1" id="KW-0472">Membrane</keyword>
<dbReference type="GO" id="GO:0035556">
    <property type="term" value="P:intracellular signal transduction"/>
    <property type="evidence" value="ECO:0007669"/>
    <property type="project" value="InterPro"/>
</dbReference>
<gene>
    <name evidence="3" type="ORF">EW093_07105</name>
</gene>
<feature type="transmembrane region" description="Helical" evidence="1">
    <location>
        <begin position="558"/>
        <end position="577"/>
    </location>
</feature>
<dbReference type="Pfam" id="PF05226">
    <property type="entry name" value="CHASE2"/>
    <property type="match status" value="1"/>
</dbReference>
<dbReference type="AlphaFoldDB" id="A0A5C1QCR6"/>
<dbReference type="PANTHER" id="PTHR43081:SF1">
    <property type="entry name" value="ADENYLATE CYCLASE, TERMINAL-DIFFERENTIATION SPECIFIC"/>
    <property type="match status" value="1"/>
</dbReference>
<accession>A0A5C1QCR6</accession>
<name>A0A5C1QCR6_9SPIO</name>
<feature type="domain" description="Guanylate cyclase" evidence="2">
    <location>
        <begin position="649"/>
        <end position="783"/>
    </location>
</feature>